<feature type="region of interest" description="Disordered" evidence="11">
    <location>
        <begin position="256"/>
        <end position="292"/>
    </location>
</feature>
<dbReference type="InterPro" id="IPR036734">
    <property type="entry name" value="Neur_chan_lig-bd_sf"/>
</dbReference>
<dbReference type="InterPro" id="IPR038050">
    <property type="entry name" value="Neuro_actylchol_rec"/>
</dbReference>
<dbReference type="InterPro" id="IPR006202">
    <property type="entry name" value="Neur_chan_lig-bd"/>
</dbReference>
<feature type="transmembrane region" description="Helical" evidence="12">
    <location>
        <begin position="161"/>
        <end position="181"/>
    </location>
</feature>
<dbReference type="AlphaFoldDB" id="A0A915J1I0"/>
<name>A0A915J1I0_ROMCU</name>
<comment type="subcellular location">
    <subcellularLocation>
        <location evidence="2">Cell membrane</location>
    </subcellularLocation>
    <subcellularLocation>
        <location evidence="1">Membrane</location>
        <topology evidence="1">Multi-pass membrane protein</topology>
    </subcellularLocation>
</comment>
<dbReference type="Gene3D" id="1.20.58.390">
    <property type="entry name" value="Neurotransmitter-gated ion-channel transmembrane domain"/>
    <property type="match status" value="1"/>
</dbReference>
<dbReference type="SUPFAM" id="SSF63712">
    <property type="entry name" value="Nicotinic receptor ligand binding domain-like"/>
    <property type="match status" value="1"/>
</dbReference>
<dbReference type="InterPro" id="IPR006028">
    <property type="entry name" value="GABAA/Glycine_rcpt"/>
</dbReference>
<feature type="transmembrane region" description="Helical" evidence="12">
    <location>
        <begin position="223"/>
        <end position="245"/>
    </location>
</feature>
<dbReference type="PANTHER" id="PTHR18945">
    <property type="entry name" value="NEUROTRANSMITTER GATED ION CHANNEL"/>
    <property type="match status" value="1"/>
</dbReference>
<evidence type="ECO:0000256" key="8">
    <source>
        <dbReference type="ARBA" id="ARBA00023065"/>
    </source>
</evidence>
<feature type="domain" description="Neurotransmitter-gated ion-channel transmembrane" evidence="14">
    <location>
        <begin position="165"/>
        <end position="253"/>
    </location>
</feature>
<dbReference type="GO" id="GO:0004888">
    <property type="term" value="F:transmembrane signaling receptor activity"/>
    <property type="evidence" value="ECO:0007669"/>
    <property type="project" value="InterPro"/>
</dbReference>
<evidence type="ECO:0000256" key="2">
    <source>
        <dbReference type="ARBA" id="ARBA00004236"/>
    </source>
</evidence>
<evidence type="ECO:0000259" key="14">
    <source>
        <dbReference type="Pfam" id="PF02932"/>
    </source>
</evidence>
<evidence type="ECO:0000256" key="7">
    <source>
        <dbReference type="ARBA" id="ARBA00022989"/>
    </source>
</evidence>
<reference evidence="16" key="1">
    <citation type="submission" date="2022-11" db="UniProtKB">
        <authorList>
            <consortium name="WormBaseParasite"/>
        </authorList>
    </citation>
    <scope>IDENTIFICATION</scope>
</reference>
<dbReference type="InterPro" id="IPR006029">
    <property type="entry name" value="Neurotrans-gated_channel_TM"/>
</dbReference>
<evidence type="ECO:0000256" key="10">
    <source>
        <dbReference type="ARBA" id="ARBA00023303"/>
    </source>
</evidence>
<evidence type="ECO:0000256" key="6">
    <source>
        <dbReference type="ARBA" id="ARBA00022729"/>
    </source>
</evidence>
<keyword evidence="9 12" id="KW-0472">Membrane</keyword>
<proteinExistence type="predicted"/>
<dbReference type="PRINTS" id="PR00252">
    <property type="entry name" value="NRIONCHANNEL"/>
</dbReference>
<evidence type="ECO:0000256" key="3">
    <source>
        <dbReference type="ARBA" id="ARBA00022448"/>
    </source>
</evidence>
<dbReference type="SUPFAM" id="SSF90112">
    <property type="entry name" value="Neurotransmitter-gated ion-channel transmembrane pore"/>
    <property type="match status" value="1"/>
</dbReference>
<evidence type="ECO:0000313" key="16">
    <source>
        <dbReference type="WBParaSite" id="nRc.2.0.1.t19758-RA"/>
    </source>
</evidence>
<evidence type="ECO:0000256" key="9">
    <source>
        <dbReference type="ARBA" id="ARBA00023136"/>
    </source>
</evidence>
<keyword evidence="4" id="KW-1003">Cell membrane</keyword>
<feature type="domain" description="Neurotransmitter-gated ion-channel ligand-binding" evidence="13">
    <location>
        <begin position="1"/>
        <end position="76"/>
    </location>
</feature>
<dbReference type="InterPro" id="IPR036719">
    <property type="entry name" value="Neuro-gated_channel_TM_sf"/>
</dbReference>
<keyword evidence="15" id="KW-1185">Reference proteome</keyword>
<keyword evidence="7 12" id="KW-1133">Transmembrane helix</keyword>
<keyword evidence="8" id="KW-0406">Ion transport</keyword>
<keyword evidence="10" id="KW-0407">Ion channel</keyword>
<evidence type="ECO:0000256" key="11">
    <source>
        <dbReference type="SAM" id="MobiDB-lite"/>
    </source>
</evidence>
<keyword evidence="5 12" id="KW-0812">Transmembrane</keyword>
<dbReference type="CDD" id="cd19049">
    <property type="entry name" value="LGIC_TM_anion"/>
    <property type="match status" value="1"/>
</dbReference>
<dbReference type="PRINTS" id="PR00253">
    <property type="entry name" value="GABAARECEPTR"/>
</dbReference>
<accession>A0A915J1I0</accession>
<dbReference type="OMA" id="MYLAYSW"/>
<dbReference type="Pfam" id="PF02932">
    <property type="entry name" value="Neur_chan_memb"/>
    <property type="match status" value="1"/>
</dbReference>
<dbReference type="InterPro" id="IPR006201">
    <property type="entry name" value="Neur_channel"/>
</dbReference>
<dbReference type="Proteomes" id="UP000887565">
    <property type="component" value="Unplaced"/>
</dbReference>
<evidence type="ECO:0000256" key="12">
    <source>
        <dbReference type="SAM" id="Phobius"/>
    </source>
</evidence>
<keyword evidence="6" id="KW-0732">Signal</keyword>
<dbReference type="Pfam" id="PF02931">
    <property type="entry name" value="Neur_chan_LBD"/>
    <property type="match status" value="1"/>
</dbReference>
<feature type="compositionally biased region" description="Polar residues" evidence="11">
    <location>
        <begin position="264"/>
        <end position="281"/>
    </location>
</feature>
<evidence type="ECO:0000256" key="4">
    <source>
        <dbReference type="ARBA" id="ARBA00022475"/>
    </source>
</evidence>
<protein>
    <submittedName>
        <fullName evidence="16">Uncharacterized protein</fullName>
    </submittedName>
</protein>
<evidence type="ECO:0000256" key="5">
    <source>
        <dbReference type="ARBA" id="ARBA00022692"/>
    </source>
</evidence>
<sequence length="307" mass="34922">MDYEVDMYLAYSWLDHRLSHNCAHPILVTDLNLANQMWSPDLYFVNSKFAYMHEVTTPNFMLLVYNDGLVFKSMRSRPTCINSVQRNAYIRSVVNLSWHVDMTNGFPISYKTDLKKGLNDMDLVNQSWDFCEGPYPMFRGSGMWSCLKGTLVMKRKLQFHIIQIFLPTAMLVIISWLSFWLDVRASPARISLTITTLLTLTTMSNGNRQELPQVSYMKCIDRWIAACQAFVFSVLLEYTLVNVALGRKTSNCSVHRHRADGRRSSINSQPNNFSPAGSTISAGGDENNSRPVAPVGGCGPWCRSKFK</sequence>
<evidence type="ECO:0000313" key="15">
    <source>
        <dbReference type="Proteomes" id="UP000887565"/>
    </source>
</evidence>
<dbReference type="GO" id="GO:0005230">
    <property type="term" value="F:extracellular ligand-gated monoatomic ion channel activity"/>
    <property type="evidence" value="ECO:0007669"/>
    <property type="project" value="InterPro"/>
</dbReference>
<dbReference type="WBParaSite" id="nRc.2.0.1.t19758-RA">
    <property type="protein sequence ID" value="nRc.2.0.1.t19758-RA"/>
    <property type="gene ID" value="nRc.2.0.1.g19758"/>
</dbReference>
<dbReference type="GO" id="GO:0005886">
    <property type="term" value="C:plasma membrane"/>
    <property type="evidence" value="ECO:0007669"/>
    <property type="project" value="UniProtKB-SubCell"/>
</dbReference>
<evidence type="ECO:0000256" key="1">
    <source>
        <dbReference type="ARBA" id="ARBA00004141"/>
    </source>
</evidence>
<keyword evidence="3" id="KW-0813">Transport</keyword>
<organism evidence="15 16">
    <name type="scientific">Romanomermis culicivorax</name>
    <name type="common">Nematode worm</name>
    <dbReference type="NCBI Taxonomy" id="13658"/>
    <lineage>
        <taxon>Eukaryota</taxon>
        <taxon>Metazoa</taxon>
        <taxon>Ecdysozoa</taxon>
        <taxon>Nematoda</taxon>
        <taxon>Enoplea</taxon>
        <taxon>Dorylaimia</taxon>
        <taxon>Mermithida</taxon>
        <taxon>Mermithoidea</taxon>
        <taxon>Mermithidae</taxon>
        <taxon>Romanomermis</taxon>
    </lineage>
</organism>
<dbReference type="Gene3D" id="2.70.170.10">
    <property type="entry name" value="Neurotransmitter-gated ion-channel ligand-binding domain"/>
    <property type="match status" value="1"/>
</dbReference>
<evidence type="ECO:0000259" key="13">
    <source>
        <dbReference type="Pfam" id="PF02931"/>
    </source>
</evidence>